<gene>
    <name evidence="2" type="ORF">ACFSF0_15500</name>
</gene>
<dbReference type="RefSeq" id="WP_147912389.1">
    <property type="nucleotide sequence ID" value="NZ_JBHUEJ010000036.1"/>
</dbReference>
<dbReference type="PROSITE" id="PS50914">
    <property type="entry name" value="BON"/>
    <property type="match status" value="1"/>
</dbReference>
<evidence type="ECO:0000313" key="2">
    <source>
        <dbReference type="EMBL" id="MFD1712016.1"/>
    </source>
</evidence>
<dbReference type="Pfam" id="PF04972">
    <property type="entry name" value="BON"/>
    <property type="match status" value="1"/>
</dbReference>
<keyword evidence="3" id="KW-1185">Reference proteome</keyword>
<proteinExistence type="predicted"/>
<dbReference type="Gene3D" id="3.30.1340.30">
    <property type="match status" value="1"/>
</dbReference>
<accession>A0ABW4KZ01</accession>
<organism evidence="2 3">
    <name type="scientific">Ottowia flava</name>
    <dbReference type="NCBI Taxonomy" id="2675430"/>
    <lineage>
        <taxon>Bacteria</taxon>
        <taxon>Pseudomonadati</taxon>
        <taxon>Pseudomonadota</taxon>
        <taxon>Betaproteobacteria</taxon>
        <taxon>Burkholderiales</taxon>
        <taxon>Comamonadaceae</taxon>
        <taxon>Ottowia</taxon>
    </lineage>
</organism>
<dbReference type="EMBL" id="JBHUEJ010000036">
    <property type="protein sequence ID" value="MFD1712016.1"/>
    <property type="molecule type" value="Genomic_DNA"/>
</dbReference>
<evidence type="ECO:0000313" key="3">
    <source>
        <dbReference type="Proteomes" id="UP001597304"/>
    </source>
</evidence>
<dbReference type="Proteomes" id="UP001597304">
    <property type="component" value="Unassembled WGS sequence"/>
</dbReference>
<evidence type="ECO:0000259" key="1">
    <source>
        <dbReference type="PROSITE" id="PS50914"/>
    </source>
</evidence>
<sequence>MREPKLLSRPSTVILPRAARRRARAPLACAAAGALALLLAGCTGGTPWGATPQRIEIPVPDLSKAPQVFDGVSGSTAGSQRVADRVRSALAAQPSLAGVQVEGLEGGLIVLSGRVPSPNERQLAVQTARSVTGVTNVVDRLTAP</sequence>
<comment type="caution">
    <text evidence="2">The sequence shown here is derived from an EMBL/GenBank/DDBJ whole genome shotgun (WGS) entry which is preliminary data.</text>
</comment>
<name>A0ABW4KZ01_9BURK</name>
<protein>
    <submittedName>
        <fullName evidence="2">BON domain-containing protein</fullName>
    </submittedName>
</protein>
<dbReference type="InterPro" id="IPR007055">
    <property type="entry name" value="BON_dom"/>
</dbReference>
<feature type="domain" description="BON" evidence="1">
    <location>
        <begin position="78"/>
        <end position="144"/>
    </location>
</feature>
<reference evidence="3" key="1">
    <citation type="journal article" date="2019" name="Int. J. Syst. Evol. Microbiol.">
        <title>The Global Catalogue of Microorganisms (GCM) 10K type strain sequencing project: providing services to taxonomists for standard genome sequencing and annotation.</title>
        <authorList>
            <consortium name="The Broad Institute Genomics Platform"/>
            <consortium name="The Broad Institute Genome Sequencing Center for Infectious Disease"/>
            <person name="Wu L."/>
            <person name="Ma J."/>
        </authorList>
    </citation>
    <scope>NUCLEOTIDE SEQUENCE [LARGE SCALE GENOMIC DNA]</scope>
    <source>
        <strain evidence="3">LMG 29247</strain>
    </source>
</reference>